<keyword evidence="6" id="KW-0472">Membrane</keyword>
<evidence type="ECO:0000256" key="7">
    <source>
        <dbReference type="ARBA" id="ARBA00023237"/>
    </source>
</evidence>
<evidence type="ECO:0000256" key="8">
    <source>
        <dbReference type="SAM" id="SignalP"/>
    </source>
</evidence>
<comment type="similarity">
    <text evidence="2">Belongs to the outer membrane factor (OMF) (TC 1.B.17) family.</text>
</comment>
<accession>A0A1M5AEQ9</accession>
<organism evidence="9 10">
    <name type="scientific">Arenibacter palladensis</name>
    <dbReference type="NCBI Taxonomy" id="237373"/>
    <lineage>
        <taxon>Bacteria</taxon>
        <taxon>Pseudomonadati</taxon>
        <taxon>Bacteroidota</taxon>
        <taxon>Flavobacteriia</taxon>
        <taxon>Flavobacteriales</taxon>
        <taxon>Flavobacteriaceae</taxon>
        <taxon>Arenibacter</taxon>
    </lineage>
</organism>
<dbReference type="InterPro" id="IPR051906">
    <property type="entry name" value="TolC-like"/>
</dbReference>
<evidence type="ECO:0000313" key="9">
    <source>
        <dbReference type="EMBL" id="SHF28382.1"/>
    </source>
</evidence>
<keyword evidence="4" id="KW-1134">Transmembrane beta strand</keyword>
<protein>
    <submittedName>
        <fullName evidence="9">Outer membrane protein TolC</fullName>
    </submittedName>
</protein>
<evidence type="ECO:0000256" key="3">
    <source>
        <dbReference type="ARBA" id="ARBA00022448"/>
    </source>
</evidence>
<reference evidence="10" key="1">
    <citation type="submission" date="2016-11" db="EMBL/GenBank/DDBJ databases">
        <authorList>
            <person name="Varghese N."/>
            <person name="Submissions S."/>
        </authorList>
    </citation>
    <scope>NUCLEOTIDE SEQUENCE [LARGE SCALE GENOMIC DNA]</scope>
    <source>
        <strain evidence="10">DSM 17539</strain>
    </source>
</reference>
<dbReference type="RefSeq" id="WP_072861822.1">
    <property type="nucleotide sequence ID" value="NZ_FQUX01000003.1"/>
</dbReference>
<sequence length="486" mass="56911">MKKCIVLLFLCSNLFVLGQSKKLTLTEAIEMAKKNSPEYQAVLNQSQGSYWRYRTYMAEFLPQFRLIATVPDYSNSIQRITNDEGQDIFVNQNQSRIDGQLAITQQVPFTGGDFSLISRLQRVDRYGDIESSNYSLTPFSINYYQNSLFFNPYKWDRQIEPLRYEESKREFIERMEDISLSSCQRYFSLLTAQMRLRNSQNNLATQDTLLQIAKGRFEIGKIAENELLQMELGHLNSQNEVTTNTISLKRTSQNLARYLELETEDIELFIPEKLVDFEVSVETALDEATNNRKSVIEFRRRRLEAERNLAQIKGTNRLEINVNANFGLNKRADEYDDLFQDFDRQQNVSVSLGIPIFDWGVSKSKRKMGEADLGLVETNIEQEQQAFEQEIYLHILNWSSKRDFLATSEKAKEIAIKRYQITKERYILGKITITDLNLAQQEKDKAELEYLNSLQNFWTDYYTLRKLTLYDFINNKKIEAENIIID</sequence>
<evidence type="ECO:0000256" key="4">
    <source>
        <dbReference type="ARBA" id="ARBA00022452"/>
    </source>
</evidence>
<dbReference type="InterPro" id="IPR003423">
    <property type="entry name" value="OMP_efflux"/>
</dbReference>
<proteinExistence type="inferred from homology"/>
<dbReference type="EMBL" id="FQUX01000003">
    <property type="protein sequence ID" value="SHF28382.1"/>
    <property type="molecule type" value="Genomic_DNA"/>
</dbReference>
<evidence type="ECO:0000313" key="10">
    <source>
        <dbReference type="Proteomes" id="UP000184406"/>
    </source>
</evidence>
<dbReference type="SUPFAM" id="SSF56954">
    <property type="entry name" value="Outer membrane efflux proteins (OEP)"/>
    <property type="match status" value="1"/>
</dbReference>
<dbReference type="PANTHER" id="PTHR30026:SF20">
    <property type="entry name" value="OUTER MEMBRANE PROTEIN TOLC"/>
    <property type="match status" value="1"/>
</dbReference>
<feature type="signal peptide" evidence="8">
    <location>
        <begin position="1"/>
        <end position="18"/>
    </location>
</feature>
<dbReference type="Pfam" id="PF02321">
    <property type="entry name" value="OEP"/>
    <property type="match status" value="1"/>
</dbReference>
<dbReference type="AlphaFoldDB" id="A0A1M5AEQ9"/>
<keyword evidence="8" id="KW-0732">Signal</keyword>
<keyword evidence="5" id="KW-0812">Transmembrane</keyword>
<dbReference type="GO" id="GO:0009279">
    <property type="term" value="C:cell outer membrane"/>
    <property type="evidence" value="ECO:0007669"/>
    <property type="project" value="UniProtKB-SubCell"/>
</dbReference>
<dbReference type="PANTHER" id="PTHR30026">
    <property type="entry name" value="OUTER MEMBRANE PROTEIN TOLC"/>
    <property type="match status" value="1"/>
</dbReference>
<evidence type="ECO:0000256" key="6">
    <source>
        <dbReference type="ARBA" id="ARBA00023136"/>
    </source>
</evidence>
<evidence type="ECO:0000256" key="2">
    <source>
        <dbReference type="ARBA" id="ARBA00007613"/>
    </source>
</evidence>
<keyword evidence="7" id="KW-0998">Cell outer membrane</keyword>
<keyword evidence="3" id="KW-0813">Transport</keyword>
<feature type="chain" id="PRO_5009908749" evidence="8">
    <location>
        <begin position="19"/>
        <end position="486"/>
    </location>
</feature>
<dbReference type="Proteomes" id="UP000184406">
    <property type="component" value="Unassembled WGS sequence"/>
</dbReference>
<evidence type="ECO:0000256" key="1">
    <source>
        <dbReference type="ARBA" id="ARBA00004442"/>
    </source>
</evidence>
<dbReference type="GO" id="GO:0015562">
    <property type="term" value="F:efflux transmembrane transporter activity"/>
    <property type="evidence" value="ECO:0007669"/>
    <property type="project" value="InterPro"/>
</dbReference>
<dbReference type="Gene3D" id="1.20.1600.10">
    <property type="entry name" value="Outer membrane efflux proteins (OEP)"/>
    <property type="match status" value="1"/>
</dbReference>
<dbReference type="GO" id="GO:0015288">
    <property type="term" value="F:porin activity"/>
    <property type="evidence" value="ECO:0007669"/>
    <property type="project" value="TreeGrafter"/>
</dbReference>
<dbReference type="GO" id="GO:1990281">
    <property type="term" value="C:efflux pump complex"/>
    <property type="evidence" value="ECO:0007669"/>
    <property type="project" value="TreeGrafter"/>
</dbReference>
<name>A0A1M5AEQ9_9FLAO</name>
<keyword evidence="10" id="KW-1185">Reference proteome</keyword>
<evidence type="ECO:0000256" key="5">
    <source>
        <dbReference type="ARBA" id="ARBA00022692"/>
    </source>
</evidence>
<dbReference type="OrthoDB" id="940457at2"/>
<gene>
    <name evidence="9" type="ORF">SAMN03080594_103201</name>
</gene>
<comment type="subcellular location">
    <subcellularLocation>
        <location evidence="1">Cell outer membrane</location>
    </subcellularLocation>
</comment>